<reference evidence="1" key="1">
    <citation type="submission" date="2015-02" db="EMBL/GenBank/DDBJ databases">
        <authorList>
            <person name="Chooi Y.-H."/>
        </authorList>
    </citation>
    <scope>NUCLEOTIDE SEQUENCE [LARGE SCALE GENOMIC DNA]</scope>
    <source>
        <strain evidence="1">LAMA 915</strain>
    </source>
</reference>
<accession>A0A0L1KI14</accession>
<organism evidence="1 2">
    <name type="scientific">Qipengyuania citrea LAMA 915</name>
    <dbReference type="NCBI Taxonomy" id="1306953"/>
    <lineage>
        <taxon>Bacteria</taxon>
        <taxon>Pseudomonadati</taxon>
        <taxon>Pseudomonadota</taxon>
        <taxon>Alphaproteobacteria</taxon>
        <taxon>Sphingomonadales</taxon>
        <taxon>Erythrobacteraceae</taxon>
        <taxon>Qipengyuania</taxon>
    </lineage>
</organism>
<proteinExistence type="predicted"/>
<evidence type="ECO:0000313" key="2">
    <source>
        <dbReference type="Proteomes" id="UP000037446"/>
    </source>
</evidence>
<name>A0A0L1KI14_9SPHN</name>
<evidence type="ECO:0000313" key="1">
    <source>
        <dbReference type="EMBL" id="KNH03474.1"/>
    </source>
</evidence>
<gene>
    <name evidence="1" type="ORF">J121_1053</name>
</gene>
<dbReference type="STRING" id="1306953.J121_1053"/>
<dbReference type="Proteomes" id="UP000037446">
    <property type="component" value="Unassembled WGS sequence"/>
</dbReference>
<sequence>MADLLDTAPIQLAPFITPRASRDRLARLLEADAAVCAALELVGPLSGVLLSRAAGGSASGMVKIVDEIEEGNLFAADPAIALVGAYGAALVKVSAHVGEQDEPG</sequence>
<dbReference type="EMBL" id="JYNE01000008">
    <property type="protein sequence ID" value="KNH03474.1"/>
    <property type="molecule type" value="Genomic_DNA"/>
</dbReference>
<dbReference type="AlphaFoldDB" id="A0A0L1KI14"/>
<comment type="caution">
    <text evidence="1">The sequence shown here is derived from an EMBL/GenBank/DDBJ whole genome shotgun (WGS) entry which is preliminary data.</text>
</comment>
<dbReference type="PATRIC" id="fig|1306953.7.peg.1080"/>
<protein>
    <submittedName>
        <fullName evidence="1">Uncharacterized protein</fullName>
    </submittedName>
</protein>